<dbReference type="AlphaFoldDB" id="A0A183Q476"/>
<gene>
    <name evidence="1" type="ORF">SMTD_LOCUS21412</name>
</gene>
<dbReference type="Proteomes" id="UP000269396">
    <property type="component" value="Unassembled WGS sequence"/>
</dbReference>
<evidence type="ECO:0000313" key="2">
    <source>
        <dbReference type="Proteomes" id="UP000269396"/>
    </source>
</evidence>
<organism evidence="1 2">
    <name type="scientific">Schistosoma mattheei</name>
    <dbReference type="NCBI Taxonomy" id="31246"/>
    <lineage>
        <taxon>Eukaryota</taxon>
        <taxon>Metazoa</taxon>
        <taxon>Spiralia</taxon>
        <taxon>Lophotrochozoa</taxon>
        <taxon>Platyhelminthes</taxon>
        <taxon>Trematoda</taxon>
        <taxon>Digenea</taxon>
        <taxon>Strigeidida</taxon>
        <taxon>Schistosomatoidea</taxon>
        <taxon>Schistosomatidae</taxon>
        <taxon>Schistosoma</taxon>
    </lineage>
</organism>
<reference evidence="1 2" key="1">
    <citation type="submission" date="2018-11" db="EMBL/GenBank/DDBJ databases">
        <authorList>
            <consortium name="Pathogen Informatics"/>
        </authorList>
    </citation>
    <scope>NUCLEOTIDE SEQUENCE [LARGE SCALE GENOMIC DNA]</scope>
    <source>
        <strain>Denwood</strain>
        <strain evidence="2">Zambia</strain>
    </source>
</reference>
<dbReference type="EMBL" id="UZAL01047248">
    <property type="protein sequence ID" value="VDP84793.1"/>
    <property type="molecule type" value="Genomic_DNA"/>
</dbReference>
<accession>A0A183Q476</accession>
<dbReference type="STRING" id="31246.A0A183Q476"/>
<protein>
    <submittedName>
        <fullName evidence="1">Uncharacterized protein</fullName>
    </submittedName>
</protein>
<keyword evidence="2" id="KW-1185">Reference proteome</keyword>
<sequence length="80" mass="9418">MNQNIRSLENEINRLNDENKKLEFDLKLSKKQANAFQLDYMNKFINEIDLLNNNEQNIYTYGCRLNTVGIENARISAVSY</sequence>
<evidence type="ECO:0000313" key="1">
    <source>
        <dbReference type="EMBL" id="VDP84793.1"/>
    </source>
</evidence>
<proteinExistence type="predicted"/>
<name>A0A183Q476_9TREM</name>